<comment type="caution">
    <text evidence="2">The sequence shown here is derived from an EMBL/GenBank/DDBJ whole genome shotgun (WGS) entry which is preliminary data.</text>
</comment>
<dbReference type="EMBL" id="BMAT01007188">
    <property type="protein sequence ID" value="GFR59593.1"/>
    <property type="molecule type" value="Genomic_DNA"/>
</dbReference>
<organism evidence="2 3">
    <name type="scientific">Elysia marginata</name>
    <dbReference type="NCBI Taxonomy" id="1093978"/>
    <lineage>
        <taxon>Eukaryota</taxon>
        <taxon>Metazoa</taxon>
        <taxon>Spiralia</taxon>
        <taxon>Lophotrochozoa</taxon>
        <taxon>Mollusca</taxon>
        <taxon>Gastropoda</taxon>
        <taxon>Heterobranchia</taxon>
        <taxon>Euthyneura</taxon>
        <taxon>Panpulmonata</taxon>
        <taxon>Sacoglossa</taxon>
        <taxon>Placobranchoidea</taxon>
        <taxon>Plakobranchidae</taxon>
        <taxon>Elysia</taxon>
    </lineage>
</organism>
<evidence type="ECO:0000256" key="1">
    <source>
        <dbReference type="SAM" id="MobiDB-lite"/>
    </source>
</evidence>
<keyword evidence="3" id="KW-1185">Reference proteome</keyword>
<protein>
    <submittedName>
        <fullName evidence="2">Uncharacterized protein</fullName>
    </submittedName>
</protein>
<feature type="region of interest" description="Disordered" evidence="1">
    <location>
        <begin position="21"/>
        <end position="48"/>
    </location>
</feature>
<evidence type="ECO:0000313" key="2">
    <source>
        <dbReference type="EMBL" id="GFR59593.1"/>
    </source>
</evidence>
<accession>A0AAV4EF39</accession>
<gene>
    <name evidence="2" type="ORF">ElyMa_003511100</name>
</gene>
<reference evidence="2 3" key="1">
    <citation type="journal article" date="2021" name="Elife">
        <title>Chloroplast acquisition without the gene transfer in kleptoplastic sea slugs, Plakobranchus ocellatus.</title>
        <authorList>
            <person name="Maeda T."/>
            <person name="Takahashi S."/>
            <person name="Yoshida T."/>
            <person name="Shimamura S."/>
            <person name="Takaki Y."/>
            <person name="Nagai Y."/>
            <person name="Toyoda A."/>
            <person name="Suzuki Y."/>
            <person name="Arimoto A."/>
            <person name="Ishii H."/>
            <person name="Satoh N."/>
            <person name="Nishiyama T."/>
            <person name="Hasebe M."/>
            <person name="Maruyama T."/>
            <person name="Minagawa J."/>
            <person name="Obokata J."/>
            <person name="Shigenobu S."/>
        </authorList>
    </citation>
    <scope>NUCLEOTIDE SEQUENCE [LARGE SCALE GENOMIC DNA]</scope>
</reference>
<sequence length="91" mass="9880">MVVAPCEVVLEDTEKLMISLKDTSFEPRHNTPYEPDAGLPSSGEGQQLGTSSYWSDVLTIRPALCIAPADGDQPARPSLFLLGIGRSDHWP</sequence>
<dbReference type="AlphaFoldDB" id="A0AAV4EF39"/>
<proteinExistence type="predicted"/>
<dbReference type="Proteomes" id="UP000762676">
    <property type="component" value="Unassembled WGS sequence"/>
</dbReference>
<evidence type="ECO:0000313" key="3">
    <source>
        <dbReference type="Proteomes" id="UP000762676"/>
    </source>
</evidence>
<name>A0AAV4EF39_9GAST</name>